<keyword evidence="7" id="KW-1185">Reference proteome</keyword>
<evidence type="ECO:0000256" key="2">
    <source>
        <dbReference type="ARBA" id="ARBA00022980"/>
    </source>
</evidence>
<evidence type="ECO:0000256" key="1">
    <source>
        <dbReference type="ARBA" id="ARBA00009254"/>
    </source>
</evidence>
<dbReference type="SUPFAM" id="SSF46561">
    <property type="entry name" value="Ribosomal protein L29 (L29p)"/>
    <property type="match status" value="1"/>
</dbReference>
<dbReference type="InterPro" id="IPR036049">
    <property type="entry name" value="Ribosomal_uL29_sf"/>
</dbReference>
<dbReference type="RefSeq" id="WP_183393858.1">
    <property type="nucleotide sequence ID" value="NZ_JACIDR010000001.1"/>
</dbReference>
<evidence type="ECO:0000313" key="7">
    <source>
        <dbReference type="Proteomes" id="UP000528964"/>
    </source>
</evidence>
<sequence>MAKAQDFRAMTVDQLDDELVKLKKEQFNLRFQRATGQLENTARVRQVRRDIARIRTVATVKRGEAATKA</sequence>
<proteinExistence type="inferred from homology"/>
<evidence type="ECO:0000313" key="6">
    <source>
        <dbReference type="EMBL" id="MBB3972035.1"/>
    </source>
</evidence>
<dbReference type="GO" id="GO:0003735">
    <property type="term" value="F:structural constituent of ribosome"/>
    <property type="evidence" value="ECO:0007669"/>
    <property type="project" value="InterPro"/>
</dbReference>
<dbReference type="InterPro" id="IPR050063">
    <property type="entry name" value="Ribosomal_protein_uL29"/>
</dbReference>
<dbReference type="FunFam" id="1.10.287.310:FF:000001">
    <property type="entry name" value="50S ribosomal protein L29"/>
    <property type="match status" value="1"/>
</dbReference>
<dbReference type="NCBIfam" id="TIGR00012">
    <property type="entry name" value="L29"/>
    <property type="match status" value="1"/>
</dbReference>
<keyword evidence="3 5" id="KW-0687">Ribonucleoprotein</keyword>
<dbReference type="AlphaFoldDB" id="A0A7W6GEB6"/>
<gene>
    <name evidence="5" type="primary">rpmC</name>
    <name evidence="6" type="ORF">GGR24_000668</name>
</gene>
<dbReference type="GO" id="GO:0006412">
    <property type="term" value="P:translation"/>
    <property type="evidence" value="ECO:0007669"/>
    <property type="project" value="UniProtKB-UniRule"/>
</dbReference>
<dbReference type="GO" id="GO:0022625">
    <property type="term" value="C:cytosolic large ribosomal subunit"/>
    <property type="evidence" value="ECO:0007669"/>
    <property type="project" value="TreeGrafter"/>
</dbReference>
<dbReference type="Gene3D" id="1.10.287.310">
    <property type="match status" value="1"/>
</dbReference>
<name>A0A7W6GEB6_9HYPH</name>
<evidence type="ECO:0000256" key="5">
    <source>
        <dbReference type="HAMAP-Rule" id="MF_00374"/>
    </source>
</evidence>
<dbReference type="InterPro" id="IPR001854">
    <property type="entry name" value="Ribosomal_uL29"/>
</dbReference>
<accession>A0A7W6GEB6</accession>
<comment type="caution">
    <text evidence="6">The sequence shown here is derived from an EMBL/GenBank/DDBJ whole genome shotgun (WGS) entry which is preliminary data.</text>
</comment>
<dbReference type="Pfam" id="PF00831">
    <property type="entry name" value="Ribosomal_L29"/>
    <property type="match status" value="1"/>
</dbReference>
<dbReference type="HAMAP" id="MF_00374">
    <property type="entry name" value="Ribosomal_uL29"/>
    <property type="match status" value="1"/>
</dbReference>
<keyword evidence="2 5" id="KW-0689">Ribosomal protein</keyword>
<dbReference type="InterPro" id="IPR018254">
    <property type="entry name" value="Ribosomal_uL29_CS"/>
</dbReference>
<reference evidence="6 7" key="1">
    <citation type="submission" date="2020-08" db="EMBL/GenBank/DDBJ databases">
        <title>Genomic Encyclopedia of Type Strains, Phase IV (KMG-IV): sequencing the most valuable type-strain genomes for metagenomic binning, comparative biology and taxonomic classification.</title>
        <authorList>
            <person name="Goeker M."/>
        </authorList>
    </citation>
    <scope>NUCLEOTIDE SEQUENCE [LARGE SCALE GENOMIC DNA]</scope>
    <source>
        <strain evidence="6 7">DSM 25481</strain>
    </source>
</reference>
<comment type="similarity">
    <text evidence="1 5">Belongs to the universal ribosomal protein uL29 family.</text>
</comment>
<protein>
    <recommendedName>
        <fullName evidence="4 5">Large ribosomal subunit protein uL29</fullName>
    </recommendedName>
</protein>
<dbReference type="PANTHER" id="PTHR10916">
    <property type="entry name" value="60S RIBOSOMAL PROTEIN L35/50S RIBOSOMAL PROTEIN L29"/>
    <property type="match status" value="1"/>
</dbReference>
<dbReference type="PROSITE" id="PS00579">
    <property type="entry name" value="RIBOSOMAL_L29"/>
    <property type="match status" value="1"/>
</dbReference>
<dbReference type="EMBL" id="JACIDR010000001">
    <property type="protein sequence ID" value="MBB3972035.1"/>
    <property type="molecule type" value="Genomic_DNA"/>
</dbReference>
<evidence type="ECO:0000256" key="4">
    <source>
        <dbReference type="ARBA" id="ARBA00035204"/>
    </source>
</evidence>
<dbReference type="Proteomes" id="UP000528964">
    <property type="component" value="Unassembled WGS sequence"/>
</dbReference>
<dbReference type="PANTHER" id="PTHR10916:SF0">
    <property type="entry name" value="LARGE RIBOSOMAL SUBUNIT PROTEIN UL29C"/>
    <property type="match status" value="1"/>
</dbReference>
<organism evidence="6 7">
    <name type="scientific">Hansschlegelia beijingensis</name>
    <dbReference type="NCBI Taxonomy" id="1133344"/>
    <lineage>
        <taxon>Bacteria</taxon>
        <taxon>Pseudomonadati</taxon>
        <taxon>Pseudomonadota</taxon>
        <taxon>Alphaproteobacteria</taxon>
        <taxon>Hyphomicrobiales</taxon>
        <taxon>Methylopilaceae</taxon>
        <taxon>Hansschlegelia</taxon>
    </lineage>
</organism>
<dbReference type="CDD" id="cd00427">
    <property type="entry name" value="Ribosomal_L29_HIP"/>
    <property type="match status" value="1"/>
</dbReference>
<evidence type="ECO:0000256" key="3">
    <source>
        <dbReference type="ARBA" id="ARBA00023274"/>
    </source>
</evidence>